<dbReference type="PANTHER" id="PTHR42828:SF3">
    <property type="entry name" value="THREONYLCARBAMOYL-AMP SYNTHASE"/>
    <property type="match status" value="1"/>
</dbReference>
<dbReference type="EMBL" id="UGOD01000001">
    <property type="protein sequence ID" value="STX51522.1"/>
    <property type="molecule type" value="Genomic_DNA"/>
</dbReference>
<accession>A0A378JTK9</accession>
<protein>
    <submittedName>
        <fullName evidence="2">Translation factor</fullName>
    </submittedName>
</protein>
<sequence>MSQFFAIHPDNPQARLLRQAAKIIEDGGLIAYPTDSGYALGCKLANKSALERIRLLRHLDKNHNMTLVCRDLSQLGTYARVSNPIFRLLKAFTPGSYTFILQATHEVPRLMLHPKRRTLGLRIPDNTITLALLEHFHAPLMSTSLILPGAQAPLSQPEAIQDILGSRIDLIIDGGNCGYEPTTVVDLTGDYPAILREGKGDPEPFR</sequence>
<evidence type="ECO:0000259" key="1">
    <source>
        <dbReference type="PROSITE" id="PS51163"/>
    </source>
</evidence>
<gene>
    <name evidence="2" type="primary">yciO</name>
    <name evidence="2" type="ORF">NCTC13316_01617</name>
</gene>
<dbReference type="RefSeq" id="WP_115331153.1">
    <property type="nucleotide sequence ID" value="NZ_CAAAHP010000001.1"/>
</dbReference>
<dbReference type="InterPro" id="IPR017945">
    <property type="entry name" value="DHBP_synth_RibB-like_a/b_dom"/>
</dbReference>
<dbReference type="PANTHER" id="PTHR42828">
    <property type="entry name" value="DHBP SYNTHASE RIBB-LIKE ALPHA/BETA DOMAIN-CONTAINING PROTEIN"/>
    <property type="match status" value="1"/>
</dbReference>
<dbReference type="InterPro" id="IPR006070">
    <property type="entry name" value="Sua5-like_dom"/>
</dbReference>
<dbReference type="NCBIfam" id="TIGR00057">
    <property type="entry name" value="L-threonylcarbamoyladenylate synthase"/>
    <property type="match status" value="1"/>
</dbReference>
<dbReference type="Proteomes" id="UP000254794">
    <property type="component" value="Unassembled WGS sequence"/>
</dbReference>
<keyword evidence="3" id="KW-1185">Reference proteome</keyword>
<dbReference type="Gene3D" id="3.90.870.10">
    <property type="entry name" value="DHBP synthase"/>
    <property type="match status" value="1"/>
</dbReference>
<dbReference type="Pfam" id="PF01300">
    <property type="entry name" value="Sua5_yciO_yrdC"/>
    <property type="match status" value="1"/>
</dbReference>
<organism evidence="2 3">
    <name type="scientific">Legionella busanensis</name>
    <dbReference type="NCBI Taxonomy" id="190655"/>
    <lineage>
        <taxon>Bacteria</taxon>
        <taxon>Pseudomonadati</taxon>
        <taxon>Pseudomonadota</taxon>
        <taxon>Gammaproteobacteria</taxon>
        <taxon>Legionellales</taxon>
        <taxon>Legionellaceae</taxon>
        <taxon>Legionella</taxon>
    </lineage>
</organism>
<dbReference type="SUPFAM" id="SSF55821">
    <property type="entry name" value="YrdC/RibB"/>
    <property type="match status" value="1"/>
</dbReference>
<dbReference type="GO" id="GO:0003725">
    <property type="term" value="F:double-stranded RNA binding"/>
    <property type="evidence" value="ECO:0007669"/>
    <property type="project" value="InterPro"/>
</dbReference>
<reference evidence="2 3" key="1">
    <citation type="submission" date="2018-06" db="EMBL/GenBank/DDBJ databases">
        <authorList>
            <consortium name="Pathogen Informatics"/>
            <person name="Doyle S."/>
        </authorList>
    </citation>
    <scope>NUCLEOTIDE SEQUENCE [LARGE SCALE GENOMIC DNA]</scope>
    <source>
        <strain evidence="2 3">NCTC13316</strain>
    </source>
</reference>
<evidence type="ECO:0000313" key="2">
    <source>
        <dbReference type="EMBL" id="STX51522.1"/>
    </source>
</evidence>
<dbReference type="OrthoDB" id="9781656at2"/>
<name>A0A378JTK9_9GAMM</name>
<evidence type="ECO:0000313" key="3">
    <source>
        <dbReference type="Proteomes" id="UP000254794"/>
    </source>
</evidence>
<feature type="domain" description="YrdC-like" evidence="1">
    <location>
        <begin position="14"/>
        <end position="200"/>
    </location>
</feature>
<dbReference type="AlphaFoldDB" id="A0A378JTK9"/>
<dbReference type="InterPro" id="IPR052532">
    <property type="entry name" value="SUA5_domain"/>
</dbReference>
<proteinExistence type="predicted"/>
<dbReference type="PROSITE" id="PS51163">
    <property type="entry name" value="YRDC"/>
    <property type="match status" value="1"/>
</dbReference>